<comment type="caution">
    <text evidence="3">The sequence shown here is derived from an EMBL/GenBank/DDBJ whole genome shotgun (WGS) entry which is preliminary data.</text>
</comment>
<dbReference type="OrthoDB" id="9796058at2"/>
<organism evidence="3 4">
    <name type="scientific">Blastopirellula marina</name>
    <dbReference type="NCBI Taxonomy" id="124"/>
    <lineage>
        <taxon>Bacteria</taxon>
        <taxon>Pseudomonadati</taxon>
        <taxon>Planctomycetota</taxon>
        <taxon>Planctomycetia</taxon>
        <taxon>Pirellulales</taxon>
        <taxon>Pirellulaceae</taxon>
        <taxon>Blastopirellula</taxon>
    </lineage>
</organism>
<gene>
    <name evidence="3" type="ORF">C5Y83_17110</name>
</gene>
<dbReference type="EMBL" id="PUHY01000012">
    <property type="protein sequence ID" value="PQO31971.1"/>
    <property type="molecule type" value="Genomic_DNA"/>
</dbReference>
<dbReference type="AlphaFoldDB" id="A0A2S8FIJ8"/>
<reference evidence="3 4" key="1">
    <citation type="submission" date="2018-02" db="EMBL/GenBank/DDBJ databases">
        <title>Comparative genomes isolates from brazilian mangrove.</title>
        <authorList>
            <person name="Araujo J.E."/>
            <person name="Taketani R.G."/>
            <person name="Silva M.C.P."/>
            <person name="Loureco M.V."/>
            <person name="Andreote F.D."/>
        </authorList>
    </citation>
    <scope>NUCLEOTIDE SEQUENCE [LARGE SCALE GENOMIC DNA]</scope>
    <source>
        <strain evidence="3 4">Hex-1 MGV</strain>
    </source>
</reference>
<dbReference type="Pfam" id="PF05532">
    <property type="entry name" value="CsbD"/>
    <property type="match status" value="1"/>
</dbReference>
<evidence type="ECO:0000313" key="4">
    <source>
        <dbReference type="Proteomes" id="UP000238322"/>
    </source>
</evidence>
<dbReference type="PANTHER" id="PTHR34977:SF1">
    <property type="entry name" value="UPF0337 PROTEIN YJBJ"/>
    <property type="match status" value="1"/>
</dbReference>
<name>A0A2S8FIJ8_9BACT</name>
<dbReference type="InterPro" id="IPR050423">
    <property type="entry name" value="UPF0337_stress_rsp"/>
</dbReference>
<dbReference type="RefSeq" id="WP_105330984.1">
    <property type="nucleotide sequence ID" value="NZ_PUHY01000012.1"/>
</dbReference>
<feature type="domain" description="CsbD-like" evidence="2">
    <location>
        <begin position="4"/>
        <end position="56"/>
    </location>
</feature>
<dbReference type="InterPro" id="IPR036629">
    <property type="entry name" value="YjbJ_sf"/>
</dbReference>
<evidence type="ECO:0000256" key="1">
    <source>
        <dbReference type="ARBA" id="ARBA00009129"/>
    </source>
</evidence>
<dbReference type="Gene3D" id="1.10.1470.10">
    <property type="entry name" value="YjbJ"/>
    <property type="match status" value="1"/>
</dbReference>
<comment type="similarity">
    <text evidence="1">Belongs to the UPF0337 (CsbD) family.</text>
</comment>
<dbReference type="PIRSF" id="PIRSF039008">
    <property type="entry name" value="YjbJ"/>
    <property type="match status" value="1"/>
</dbReference>
<proteinExistence type="inferred from homology"/>
<dbReference type="PANTHER" id="PTHR34977">
    <property type="entry name" value="UPF0337 PROTEIN YJBJ"/>
    <property type="match status" value="1"/>
</dbReference>
<evidence type="ECO:0000259" key="2">
    <source>
        <dbReference type="Pfam" id="PF05532"/>
    </source>
</evidence>
<dbReference type="SUPFAM" id="SSF69047">
    <property type="entry name" value="Hypothetical protein YjbJ"/>
    <property type="match status" value="1"/>
</dbReference>
<sequence length="65" mass="7711">MNWDTIKGNWKEFRGNVRQQWGKLTDDDMEVIAGKRDELVGKIQQRYGVAKEEAERQIDQFRNAL</sequence>
<evidence type="ECO:0000313" key="3">
    <source>
        <dbReference type="EMBL" id="PQO31971.1"/>
    </source>
</evidence>
<dbReference type="InterPro" id="IPR026042">
    <property type="entry name" value="YjbJ"/>
</dbReference>
<dbReference type="Proteomes" id="UP000238322">
    <property type="component" value="Unassembled WGS sequence"/>
</dbReference>
<accession>A0A2S8FIJ8</accession>
<dbReference type="InterPro" id="IPR008462">
    <property type="entry name" value="CsbD"/>
</dbReference>
<protein>
    <submittedName>
        <fullName evidence="3">CsbD family protein</fullName>
    </submittedName>
</protein>